<dbReference type="Proteomes" id="UP000507470">
    <property type="component" value="Unassembled WGS sequence"/>
</dbReference>
<name>A0A6J8BD96_MYTCO</name>
<evidence type="ECO:0000313" key="2">
    <source>
        <dbReference type="Proteomes" id="UP000507470"/>
    </source>
</evidence>
<dbReference type="EMBL" id="CACVKT020002909">
    <property type="protein sequence ID" value="CAC5380599.1"/>
    <property type="molecule type" value="Genomic_DNA"/>
</dbReference>
<reference evidence="1 2" key="1">
    <citation type="submission" date="2020-06" db="EMBL/GenBank/DDBJ databases">
        <authorList>
            <person name="Li R."/>
            <person name="Bekaert M."/>
        </authorList>
    </citation>
    <scope>NUCLEOTIDE SEQUENCE [LARGE SCALE GENOMIC DNA]</scope>
    <source>
        <strain evidence="2">wild</strain>
    </source>
</reference>
<dbReference type="OrthoDB" id="6130942at2759"/>
<gene>
    <name evidence="1" type="ORF">MCOR_16539</name>
</gene>
<sequence>MSMYDKFQLHGKTKTFTDDKKRQFVLPKTNEDMSCVMYMQNMQKFEELCNFKATHSTEKIPDDATRTCNQPWSKDEMPHLALQEINIGHDQTKHDVKSSPYRQDIDLFDDFVLGYTNMISSKHNDYILETKLYTSIDDNNDTEFQSLLKSNQLSFILPLLAPSLAKAVDSGNHKIVNIIRSHIVNKSSQILTEFRDKYKETLKDATVWIGTECSCNKIDERQYEDEMCEQPKPLFIVETNAESRTIKVEEKFHGFLIKVVTDNTLRKNESRNIEQNIKPETQQRLDRVPKSVAKRLFKKHSNLTMVCPSAYKSKGFGTDKFTIDKINCINLFCRIKGIIPIGEHHFPLKINGMLTNVLEGTSYLTSAVHIGDKIYNSNEEIGTLGGFVKYYGIDTFLTCAHVIFGKSNIANLQTKDIHFNCHTIRNDDKKEPVKCTLISHILKYDTEETPMEENDMESAESEEETSIDAALVFIQMPNTSNNPIGDCCPIPDSTASSANKSVELRIKLQGYGDSTDDNLSALGLRSIYLNENFIDTDVKHSMAIALSAVTGKQERLISLSKSNKLSVLVPSHVRVDTNIMYNQFSIQNMDFQPGDSGTCIYTSFTGSDDIGCIGMLVGKSTSGECIVTPMKEILKAFEVDSKS</sequence>
<evidence type="ECO:0000313" key="1">
    <source>
        <dbReference type="EMBL" id="CAC5380599.1"/>
    </source>
</evidence>
<dbReference type="AlphaFoldDB" id="A0A6J8BD96"/>
<proteinExistence type="predicted"/>
<protein>
    <submittedName>
        <fullName evidence="1">Uncharacterized protein</fullName>
    </submittedName>
</protein>
<organism evidence="1 2">
    <name type="scientific">Mytilus coruscus</name>
    <name type="common">Sea mussel</name>
    <dbReference type="NCBI Taxonomy" id="42192"/>
    <lineage>
        <taxon>Eukaryota</taxon>
        <taxon>Metazoa</taxon>
        <taxon>Spiralia</taxon>
        <taxon>Lophotrochozoa</taxon>
        <taxon>Mollusca</taxon>
        <taxon>Bivalvia</taxon>
        <taxon>Autobranchia</taxon>
        <taxon>Pteriomorphia</taxon>
        <taxon>Mytilida</taxon>
        <taxon>Mytiloidea</taxon>
        <taxon>Mytilidae</taxon>
        <taxon>Mytilinae</taxon>
        <taxon>Mytilus</taxon>
    </lineage>
</organism>
<accession>A0A6J8BD96</accession>
<keyword evidence="2" id="KW-1185">Reference proteome</keyword>